<evidence type="ECO:0000313" key="1">
    <source>
        <dbReference type="EMBL" id="MCP1727600.1"/>
    </source>
</evidence>
<evidence type="ECO:0000313" key="2">
    <source>
        <dbReference type="Proteomes" id="UP001523550"/>
    </source>
</evidence>
<dbReference type="Proteomes" id="UP001523550">
    <property type="component" value="Unassembled WGS sequence"/>
</dbReference>
<gene>
    <name evidence="1" type="ORF">J2T60_001600</name>
</gene>
<sequence length="102" mass="11314">MKPPDEEDRFDDQADAEPAVPGFSREAALNMAAWRAKVPVSELKIYDELPPRASPYMTESGDCWWIMAPWNDGVIALRSSRLIGIRKSDGRVLYDGSAGDEG</sequence>
<organism evidence="1 2">
    <name type="scientific">Natronospira proteinivora</name>
    <dbReference type="NCBI Taxonomy" id="1807133"/>
    <lineage>
        <taxon>Bacteria</taxon>
        <taxon>Pseudomonadati</taxon>
        <taxon>Pseudomonadota</taxon>
        <taxon>Gammaproteobacteria</taxon>
        <taxon>Natronospirales</taxon>
        <taxon>Natronospiraceae</taxon>
        <taxon>Natronospira</taxon>
    </lineage>
</organism>
<dbReference type="EMBL" id="JALJYF010000002">
    <property type="protein sequence ID" value="MCP1727600.1"/>
    <property type="molecule type" value="Genomic_DNA"/>
</dbReference>
<name>A0ABT1G9L8_9GAMM</name>
<dbReference type="RefSeq" id="WP_253448047.1">
    <property type="nucleotide sequence ID" value="NZ_JALJYF010000002.1"/>
</dbReference>
<keyword evidence="2" id="KW-1185">Reference proteome</keyword>
<protein>
    <recommendedName>
        <fullName evidence="3">Halobacterial output domain-containing protein</fullName>
    </recommendedName>
</protein>
<comment type="caution">
    <text evidence="1">The sequence shown here is derived from an EMBL/GenBank/DDBJ whole genome shotgun (WGS) entry which is preliminary data.</text>
</comment>
<proteinExistence type="predicted"/>
<reference evidence="1 2" key="1">
    <citation type="submission" date="2022-03" db="EMBL/GenBank/DDBJ databases">
        <title>Genomic Encyclopedia of Type Strains, Phase III (KMG-III): the genomes of soil and plant-associated and newly described type strains.</title>
        <authorList>
            <person name="Whitman W."/>
        </authorList>
    </citation>
    <scope>NUCLEOTIDE SEQUENCE [LARGE SCALE GENOMIC DNA]</scope>
    <source>
        <strain evidence="1 2">BSker1</strain>
    </source>
</reference>
<evidence type="ECO:0008006" key="3">
    <source>
        <dbReference type="Google" id="ProtNLM"/>
    </source>
</evidence>
<accession>A0ABT1G9L8</accession>